<feature type="transmembrane region" description="Helical" evidence="6">
    <location>
        <begin position="123"/>
        <end position="144"/>
    </location>
</feature>
<accession>A0A916TI75</accession>
<evidence type="ECO:0000256" key="1">
    <source>
        <dbReference type="ARBA" id="ARBA00004651"/>
    </source>
</evidence>
<evidence type="ECO:0000256" key="2">
    <source>
        <dbReference type="ARBA" id="ARBA00022475"/>
    </source>
</evidence>
<reference evidence="7" key="2">
    <citation type="submission" date="2020-09" db="EMBL/GenBank/DDBJ databases">
        <authorList>
            <person name="Sun Q."/>
            <person name="Zhou Y."/>
        </authorList>
    </citation>
    <scope>NUCLEOTIDE SEQUENCE</scope>
    <source>
        <strain evidence="7">CGMCC 1.12426</strain>
    </source>
</reference>
<dbReference type="Proteomes" id="UP000605148">
    <property type="component" value="Unassembled WGS sequence"/>
</dbReference>
<gene>
    <name evidence="7" type="ORF">GCM10011316_15430</name>
</gene>
<organism evidence="7 8">
    <name type="scientific">Roseibium aquae</name>
    <dbReference type="NCBI Taxonomy" id="1323746"/>
    <lineage>
        <taxon>Bacteria</taxon>
        <taxon>Pseudomonadati</taxon>
        <taxon>Pseudomonadota</taxon>
        <taxon>Alphaproteobacteria</taxon>
        <taxon>Hyphomicrobiales</taxon>
        <taxon>Stappiaceae</taxon>
        <taxon>Roseibium</taxon>
    </lineage>
</organism>
<feature type="transmembrane region" description="Helical" evidence="6">
    <location>
        <begin position="247"/>
        <end position="268"/>
    </location>
</feature>
<evidence type="ECO:0000313" key="8">
    <source>
        <dbReference type="Proteomes" id="UP000605148"/>
    </source>
</evidence>
<evidence type="ECO:0008006" key="9">
    <source>
        <dbReference type="Google" id="ProtNLM"/>
    </source>
</evidence>
<feature type="transmembrane region" description="Helical" evidence="6">
    <location>
        <begin position="91"/>
        <end position="116"/>
    </location>
</feature>
<comment type="subcellular location">
    <subcellularLocation>
        <location evidence="1">Cell membrane</location>
        <topology evidence="1">Multi-pass membrane protein</topology>
    </subcellularLocation>
</comment>
<dbReference type="GO" id="GO:0005886">
    <property type="term" value="C:plasma membrane"/>
    <property type="evidence" value="ECO:0007669"/>
    <property type="project" value="UniProtKB-SubCell"/>
</dbReference>
<dbReference type="AlphaFoldDB" id="A0A916TI75"/>
<reference evidence="7" key="1">
    <citation type="journal article" date="2014" name="Int. J. Syst. Evol. Microbiol.">
        <title>Complete genome sequence of Corynebacterium casei LMG S-19264T (=DSM 44701T), isolated from a smear-ripened cheese.</title>
        <authorList>
            <consortium name="US DOE Joint Genome Institute (JGI-PGF)"/>
            <person name="Walter F."/>
            <person name="Albersmeier A."/>
            <person name="Kalinowski J."/>
            <person name="Ruckert C."/>
        </authorList>
    </citation>
    <scope>NUCLEOTIDE SEQUENCE</scope>
    <source>
        <strain evidence="7">CGMCC 1.12426</strain>
    </source>
</reference>
<evidence type="ECO:0000256" key="6">
    <source>
        <dbReference type="SAM" id="Phobius"/>
    </source>
</evidence>
<dbReference type="CDD" id="cd06581">
    <property type="entry name" value="TM_PBP1_LivM_like"/>
    <property type="match status" value="1"/>
</dbReference>
<dbReference type="Pfam" id="PF02653">
    <property type="entry name" value="BPD_transp_2"/>
    <property type="match status" value="1"/>
</dbReference>
<name>A0A916TI75_9HYPH</name>
<dbReference type="PANTHER" id="PTHR30482">
    <property type="entry name" value="HIGH-AFFINITY BRANCHED-CHAIN AMINO ACID TRANSPORT SYSTEM PERMEASE"/>
    <property type="match status" value="1"/>
</dbReference>
<feature type="transmembrane region" description="Helical" evidence="6">
    <location>
        <begin position="49"/>
        <end position="71"/>
    </location>
</feature>
<keyword evidence="4 6" id="KW-1133">Transmembrane helix</keyword>
<dbReference type="InterPro" id="IPR043428">
    <property type="entry name" value="LivM-like"/>
</dbReference>
<dbReference type="EMBL" id="BMFA01000004">
    <property type="protein sequence ID" value="GGB44318.1"/>
    <property type="molecule type" value="Genomic_DNA"/>
</dbReference>
<dbReference type="GO" id="GO:0015658">
    <property type="term" value="F:branched-chain amino acid transmembrane transporter activity"/>
    <property type="evidence" value="ECO:0007669"/>
    <property type="project" value="InterPro"/>
</dbReference>
<sequence length="399" mass="43105">MLGLNKKDTGLFLFVLALIVFAPFILNPFPESSDLARFNAGYPDLMQRFVIFGIFAIGFNILFGLTGYLSFGHAAFLGVGSYAGVWMMKLLTVNIVPALIAAIVVAGIFSLVIGYICLRRSGIYFSILTLAFAQMSFALAYSVLTPITAGETGLQLSLADPRILEAANASGTIPAANFFGLEMRSGFDWAVGDWVFTFNFGYYLCAVFMLIAFYISIRIFRSPFGMMLRAVKSNQQRMGYTGLNSKPYMLAAFVISGMYAGLAGGLMVAVDPLAGADRMFWTASGEVVLMTILGGVGTLLGPVLGAGMIKYFENIFSRLNESDLNALFGFLPDFIQAPLVTVAQMFVGDGWLMTLGLMFMLIVIFLPGGLLEGVQRLGALVSRKKKTNEPSQPAAAPAE</sequence>
<proteinExistence type="predicted"/>
<dbReference type="OrthoDB" id="9804361at2"/>
<keyword evidence="8" id="KW-1185">Reference proteome</keyword>
<feature type="transmembrane region" description="Helical" evidence="6">
    <location>
        <begin position="352"/>
        <end position="374"/>
    </location>
</feature>
<evidence type="ECO:0000313" key="7">
    <source>
        <dbReference type="EMBL" id="GGB44318.1"/>
    </source>
</evidence>
<keyword evidence="5 6" id="KW-0472">Membrane</keyword>
<keyword evidence="3 6" id="KW-0812">Transmembrane</keyword>
<comment type="caution">
    <text evidence="7">The sequence shown here is derived from an EMBL/GenBank/DDBJ whole genome shotgun (WGS) entry which is preliminary data.</text>
</comment>
<dbReference type="PANTHER" id="PTHR30482:SF17">
    <property type="entry name" value="ABC TRANSPORTER ATP-BINDING PROTEIN"/>
    <property type="match status" value="1"/>
</dbReference>
<evidence type="ECO:0000256" key="3">
    <source>
        <dbReference type="ARBA" id="ARBA00022692"/>
    </source>
</evidence>
<evidence type="ECO:0000256" key="4">
    <source>
        <dbReference type="ARBA" id="ARBA00022989"/>
    </source>
</evidence>
<feature type="transmembrane region" description="Helical" evidence="6">
    <location>
        <begin position="12"/>
        <end position="29"/>
    </location>
</feature>
<feature type="transmembrane region" description="Helical" evidence="6">
    <location>
        <begin position="288"/>
        <end position="312"/>
    </location>
</feature>
<protein>
    <recommendedName>
        <fullName evidence="9">Amino acid/amide ABC transporter membrane protein 2 (HAAT family)</fullName>
    </recommendedName>
</protein>
<feature type="transmembrane region" description="Helical" evidence="6">
    <location>
        <begin position="324"/>
        <end position="346"/>
    </location>
</feature>
<feature type="transmembrane region" description="Helical" evidence="6">
    <location>
        <begin position="200"/>
        <end position="220"/>
    </location>
</feature>
<keyword evidence="2" id="KW-1003">Cell membrane</keyword>
<dbReference type="InterPro" id="IPR001851">
    <property type="entry name" value="ABC_transp_permease"/>
</dbReference>
<evidence type="ECO:0000256" key="5">
    <source>
        <dbReference type="ARBA" id="ARBA00023136"/>
    </source>
</evidence>
<dbReference type="RefSeq" id="WP_150495726.1">
    <property type="nucleotide sequence ID" value="NZ_BMFA01000004.1"/>
</dbReference>